<protein>
    <submittedName>
        <fullName evidence="2">Uncharacterized protein</fullName>
    </submittedName>
</protein>
<dbReference type="EMBL" id="UGQW01000002">
    <property type="protein sequence ID" value="STZ67726.1"/>
    <property type="molecule type" value="Genomic_DNA"/>
</dbReference>
<evidence type="ECO:0000313" key="3">
    <source>
        <dbReference type="Proteomes" id="UP000254927"/>
    </source>
</evidence>
<sequence>MERNSLKSVVMTVISCSATLAGIAFFLGITATPGSAYMLVFALPLLFAVRLSASRSARQRPEAARKERLRNIVWVIAAALSVVINIFNYYHARHEMAVSAAAFGQYYARHGRYPETLAAAGLGGKISCLRYHWIDGKPLLLCKDPLLLFEHYQYDFQHRRWLEDNGEPVADQPEDET</sequence>
<dbReference type="GeneID" id="93352197"/>
<gene>
    <name evidence="2" type="ORF">NCTC10660_01213</name>
</gene>
<keyword evidence="1" id="KW-1133">Transmembrane helix</keyword>
<name>A0A378TXU1_NEIEL</name>
<dbReference type="Proteomes" id="UP000254927">
    <property type="component" value="Unassembled WGS sequence"/>
</dbReference>
<reference evidence="2 3" key="1">
    <citation type="submission" date="2018-06" db="EMBL/GenBank/DDBJ databases">
        <authorList>
            <consortium name="Pathogen Informatics"/>
            <person name="Doyle S."/>
        </authorList>
    </citation>
    <scope>NUCLEOTIDE SEQUENCE [LARGE SCALE GENOMIC DNA]</scope>
    <source>
        <strain evidence="2 3">NCTC10660</strain>
    </source>
</reference>
<evidence type="ECO:0000313" key="2">
    <source>
        <dbReference type="EMBL" id="STZ67726.1"/>
    </source>
</evidence>
<keyword evidence="1" id="KW-0472">Membrane</keyword>
<accession>A0A378TXU1</accession>
<proteinExistence type="predicted"/>
<feature type="transmembrane region" description="Helical" evidence="1">
    <location>
        <begin position="9"/>
        <end position="29"/>
    </location>
</feature>
<organism evidence="2 3">
    <name type="scientific">Neisseria elongata</name>
    <dbReference type="NCBI Taxonomy" id="495"/>
    <lineage>
        <taxon>Bacteria</taxon>
        <taxon>Pseudomonadati</taxon>
        <taxon>Pseudomonadota</taxon>
        <taxon>Betaproteobacteria</taxon>
        <taxon>Neisseriales</taxon>
        <taxon>Neisseriaceae</taxon>
        <taxon>Neisseria</taxon>
    </lineage>
</organism>
<dbReference type="AlphaFoldDB" id="A0A378TXU1"/>
<evidence type="ECO:0000256" key="1">
    <source>
        <dbReference type="SAM" id="Phobius"/>
    </source>
</evidence>
<feature type="transmembrane region" description="Helical" evidence="1">
    <location>
        <begin position="35"/>
        <end position="51"/>
    </location>
</feature>
<feature type="transmembrane region" description="Helical" evidence="1">
    <location>
        <begin position="72"/>
        <end position="90"/>
    </location>
</feature>
<keyword evidence="1" id="KW-0812">Transmembrane</keyword>
<dbReference type="RefSeq" id="WP_074897664.1">
    <property type="nucleotide sequence ID" value="NZ_CP031252.1"/>
</dbReference>